<dbReference type="InterPro" id="IPR000792">
    <property type="entry name" value="Tscrpt_reg_LuxR_C"/>
</dbReference>
<evidence type="ECO:0000313" key="2">
    <source>
        <dbReference type="EMBL" id="TKT89521.1"/>
    </source>
</evidence>
<proteinExistence type="predicted"/>
<name>A0A4U6D0A0_9BACT</name>
<keyword evidence="3" id="KW-1185">Reference proteome</keyword>
<dbReference type="GO" id="GO:0006355">
    <property type="term" value="P:regulation of DNA-templated transcription"/>
    <property type="evidence" value="ECO:0007669"/>
    <property type="project" value="InterPro"/>
</dbReference>
<dbReference type="Pfam" id="PF00196">
    <property type="entry name" value="GerE"/>
    <property type="match status" value="1"/>
</dbReference>
<protein>
    <recommendedName>
        <fullName evidence="1">HTH luxR-type domain-containing protein</fullName>
    </recommendedName>
</protein>
<dbReference type="InterPro" id="IPR016032">
    <property type="entry name" value="Sig_transdc_resp-reg_C-effctor"/>
</dbReference>
<dbReference type="RefSeq" id="WP_137342658.1">
    <property type="nucleotide sequence ID" value="NZ_BSQH01000030.1"/>
</dbReference>
<dbReference type="Proteomes" id="UP000304900">
    <property type="component" value="Unassembled WGS sequence"/>
</dbReference>
<accession>A0A4U6D0A0</accession>
<sequence length="43" mass="4869">MDKRTSWIAGTLGLKMSAVRTFKSIIFKKLKVNNIVELEACLN</sequence>
<dbReference type="GO" id="GO:0003677">
    <property type="term" value="F:DNA binding"/>
    <property type="evidence" value="ECO:0007669"/>
    <property type="project" value="InterPro"/>
</dbReference>
<reference evidence="2 3" key="1">
    <citation type="submission" date="2019-05" db="EMBL/GenBank/DDBJ databases">
        <title>Dyadobacter AR-3-8 sp. nov., isolated from arctic soil.</title>
        <authorList>
            <person name="Chaudhary D.K."/>
        </authorList>
    </citation>
    <scope>NUCLEOTIDE SEQUENCE [LARGE SCALE GENOMIC DNA]</scope>
    <source>
        <strain evidence="2 3">AR-3-8</strain>
    </source>
</reference>
<evidence type="ECO:0000313" key="3">
    <source>
        <dbReference type="Proteomes" id="UP000304900"/>
    </source>
</evidence>
<dbReference type="AlphaFoldDB" id="A0A4U6D0A0"/>
<comment type="caution">
    <text evidence="2">The sequence shown here is derived from an EMBL/GenBank/DDBJ whole genome shotgun (WGS) entry which is preliminary data.</text>
</comment>
<evidence type="ECO:0000259" key="1">
    <source>
        <dbReference type="Pfam" id="PF00196"/>
    </source>
</evidence>
<gene>
    <name evidence="2" type="ORF">FDK13_23385</name>
</gene>
<feature type="domain" description="HTH luxR-type" evidence="1">
    <location>
        <begin position="3"/>
        <end position="38"/>
    </location>
</feature>
<dbReference type="SUPFAM" id="SSF46894">
    <property type="entry name" value="C-terminal effector domain of the bipartite response regulators"/>
    <property type="match status" value="1"/>
</dbReference>
<organism evidence="2 3">
    <name type="scientific">Dyadobacter frigoris</name>
    <dbReference type="NCBI Taxonomy" id="2576211"/>
    <lineage>
        <taxon>Bacteria</taxon>
        <taxon>Pseudomonadati</taxon>
        <taxon>Bacteroidota</taxon>
        <taxon>Cytophagia</taxon>
        <taxon>Cytophagales</taxon>
        <taxon>Spirosomataceae</taxon>
        <taxon>Dyadobacter</taxon>
    </lineage>
</organism>
<dbReference type="EMBL" id="SZVO01000012">
    <property type="protein sequence ID" value="TKT89521.1"/>
    <property type="molecule type" value="Genomic_DNA"/>
</dbReference>